<accession>E7C336</accession>
<dbReference type="InterPro" id="IPR051846">
    <property type="entry name" value="SH2_domain_adapters"/>
</dbReference>
<dbReference type="PANTHER" id="PTHR15127:SF32">
    <property type="entry name" value="HEAVYWEIGHT, ISOFORM A"/>
    <property type="match status" value="1"/>
</dbReference>
<evidence type="ECO:0000313" key="3">
    <source>
        <dbReference type="EMBL" id="ADI21860.1"/>
    </source>
</evidence>
<evidence type="ECO:0000256" key="1">
    <source>
        <dbReference type="ARBA" id="ARBA00022999"/>
    </source>
</evidence>
<dbReference type="PANTHER" id="PTHR15127">
    <property type="entry name" value="HEAVYWEIGHT, ISOFORM A"/>
    <property type="match status" value="1"/>
</dbReference>
<dbReference type="GO" id="GO:0001784">
    <property type="term" value="F:phosphotyrosine residue binding"/>
    <property type="evidence" value="ECO:0007669"/>
    <property type="project" value="TreeGrafter"/>
</dbReference>
<reference evidence="3" key="1">
    <citation type="submission" date="2010-01" db="EMBL/GenBank/DDBJ databases">
        <title>Genome fragments of uncultured bacteria from the North Pacific subtropical Gyre.</title>
        <authorList>
            <person name="Pham V.D."/>
            <person name="Delong E.F."/>
        </authorList>
    </citation>
    <scope>NUCLEOTIDE SEQUENCE</scope>
</reference>
<feature type="region of interest" description="Disordered" evidence="2">
    <location>
        <begin position="1344"/>
        <end position="1366"/>
    </location>
</feature>
<evidence type="ECO:0000256" key="2">
    <source>
        <dbReference type="SAM" id="MobiDB-lite"/>
    </source>
</evidence>
<dbReference type="EMBL" id="GU567968">
    <property type="protein sequence ID" value="ADI21860.1"/>
    <property type="molecule type" value="Genomic_DNA"/>
</dbReference>
<feature type="compositionally biased region" description="Polar residues" evidence="2">
    <location>
        <begin position="1344"/>
        <end position="1363"/>
    </location>
</feature>
<keyword evidence="1" id="KW-0727">SH2 domain</keyword>
<dbReference type="Gene3D" id="2.60.40.10">
    <property type="entry name" value="Immunoglobulins"/>
    <property type="match status" value="1"/>
</dbReference>
<protein>
    <submittedName>
        <fullName evidence="3">Uncharacterized protein</fullName>
    </submittedName>
</protein>
<sequence length="1520" mass="164567">MILSSPLGTAGIRGTMFQLLVARNPITGDITGGLNLISGDISFTGLDGNEQSLVSGQSLHVASSRLGLPRALQIGQLLDLNSIYHSVLLDGTIPPTVEQLFPGFDLSENPEDEGFVTNLFRTLSTGLRGEWEVVHKVASEIFFDIEQLELKSKEFDFDSMQYAVSVTAPAPEIETLSAPASVTSGDALPEPVAGLFLNPPIIEIHPGADKLSQNGQVIEYLVQRKNSDYPVSDHGPFKILPTLSSKYPSYSSQAFTGDDLTSLVDVSNANAVNYSILGQETQITLYVDDLTIRKLSYPSGQPVSTTLSPTVRIVDNLPPIVLFADGETQDTPYLVEGSKGGVFVEPGISVIDNYYDEQEIISHMGYSRGLAESAFGTVNMEVADLYQITYQGISDPSGNVNESKTRWVRVFDNDPPQITLYGSDPIYVDLNSSNVFKDPGAFASDNLDGAIEWGDGRIEVLIEVLVDEGTQAYDPVTTSFEEVIALAKTQASVNASFRFKYLVTDKAGNQSEATRQVVLLNSPFNTPTIIMHGDNPLYHEVNNGFVDPGITAYKDMGPGIAPINLNDKVSAIAFSGSSVSAIDSSVVNYDKQNDKYVDAGGNEDATKQIVIRYKVVDQLGNEATLSREVRIVDTTPPVVTLNDDGGINFLNMKTGHPFIDPGAVASDNYDSSPTVVKSIQSILTGQVLSDPAGGEIFQTLESRGFWEAGSYKLSYQSTDSNGNTGTKERNLVVQDTLPPDMVAITHQFLANPSISLTSYQDATKTIIGPTYPLPTEISTSLNQLSGYDNSLLSFNRATPYVNEFNSTGDLYFKYSQVDQFDNTGAGQTTVQAQDTWGRVHVWHSAFKVQLTGGVTVQDPGVFVLNDSTMPVTVQSSISKTFDGSGNPYKFYVSYTATQSSGETSVIPNARVIRFLDEEAPALELSPTTDGVNTFVIAEGGETYTDIASNVYPWQYNTKGASEALITRAYDAIDEGAVTERINRTIFSGFKDSSNWGTGGTFVLGVDPTTNAAKPLQDIGNAVSGVILTDLASLNNIYTIKYDVSDSAENAATPAARYVMVRDTLPPVIGLPPTQIVIVDSTSTSNPDTRDEQSIKDYLVSDLTVQDANNNFDSNLTWNVTIKKPNGQSSGPGGTGYDVPSSGATSGMVFPTIQADKGYEVTITASDSSGNVSAPVTRELKIGDTLPPVLTMMGKSIIHDFLRFTSNTTANATQLGNVSGSPATKNAPFLDRPLDPSTNPEYNATGFGGGAQRMLLANYDFVDPGVYGEDGNVNWSKDSGFPDWDGDGVGEGYEFVKVSDRSQMTNCEYQGIPTYLKIHVYSQLNTMTLEQMQAEFTDNPPFGFTSSALTPETNSSNPLGSFTDLNKESDPSRLRNLNVTRIEIEYRVMDGWGNLSSISNRVVYVYESSQYDNYAFYATPINGLEGNATGEMAAYYNNGSSTNYLTSLRKDTDGDGMSDYWEAVFQTDPTVADSSHATPDWNILNNLDLNVFKARVQNLVDASQLDDMNSWIDSNHALWGL</sequence>
<organism evidence="3">
    <name type="scientific">uncultured verrucomicrobium HF0130_25O04</name>
    <dbReference type="NCBI Taxonomy" id="723596"/>
    <lineage>
        <taxon>Bacteria</taxon>
        <taxon>Pseudomonadati</taxon>
        <taxon>Verrucomicrobiota</taxon>
        <taxon>environmental samples</taxon>
    </lineage>
</organism>
<proteinExistence type="predicted"/>
<dbReference type="InterPro" id="IPR013783">
    <property type="entry name" value="Ig-like_fold"/>
</dbReference>
<name>E7C336_9BACT</name>